<sequence length="642" mass="71314">MPILSLRALSLAYGAEPLLAGVDLDIDKAERVCLLGRNGAGKSTLMRIIAGDIQPDGGEMRLAPGQRVARLAQEAPPGGAETVLELVAAGLGDLGTLAGEYHRLSQRVGHGASSGEMERLAAIQQRLEAEGGWELEQRAERVITRLGLDAEARYGDLSGGWRRRVLLAQALVREPDLLLLDEPTNHLDIEAIEWLEDFLLSYRGALLFITHDRRFLRRLATRILELDRGRLTDWPGDYANYLRRREERWHAEDLERARFDKKLAAEEVWIRQGVQARRTRNEGRVRALEALRQERQQRRERGGQARLRIDSGERSGRLVVETQDLCFAFGDRPIVTGLDTTILRGDRVGLIGPNGVGKTTLLKLLLGELEPDSGTIRRGTRLQVAYFDQLRAQLDPNLSVCDNLAGGRERIEIAGGSQHVLGYLKDFLFEPERARQPVSALSGGERNRLLLAKLFTLPANLLVLDEPTNDLDAETLELLEERLYAFDGTLLIVSHDRELLDNLVTSSLVFEAPGRVVEYVGGYQDWLRQRPAPPAAATGQSADKPAAASKAPGKEPAKRAPTKLGYKDQRELDALPAQIEALEQEQQALEQALADPALYQRGDAQTLAAEASARLDAVAQELTRCYERWALLEEKQTARNPD</sequence>
<evidence type="ECO:0000256" key="9">
    <source>
        <dbReference type="HAMAP-Rule" id="MF_00848"/>
    </source>
</evidence>
<evidence type="ECO:0000259" key="11">
    <source>
        <dbReference type="PROSITE" id="PS50893"/>
    </source>
</evidence>
<proteinExistence type="inferred from homology"/>
<comment type="similarity">
    <text evidence="9">Belongs to the ABC transporter superfamily. ABCF family. Uup subfamily.</text>
</comment>
<evidence type="ECO:0000256" key="2">
    <source>
        <dbReference type="ARBA" id="ARBA00022737"/>
    </source>
</evidence>
<keyword evidence="7 9" id="KW-0238">DNA-binding</keyword>
<dbReference type="EC" id="3.6.1.-" evidence="9"/>
<comment type="subcellular location">
    <subcellularLocation>
        <location evidence="9">Cytoplasm</location>
    </subcellularLocation>
    <text evidence="9">Associates with ribosomes.</text>
</comment>
<dbReference type="HAMAP" id="MF_00848">
    <property type="entry name" value="Uup"/>
    <property type="match status" value="1"/>
</dbReference>
<feature type="domain" description="ABC transporter" evidence="11">
    <location>
        <begin position="320"/>
        <end position="539"/>
    </location>
</feature>
<keyword evidence="1 9" id="KW-0963">Cytoplasm</keyword>
<keyword evidence="13" id="KW-1185">Reference proteome</keyword>
<comment type="catalytic activity">
    <reaction evidence="9">
        <text>ATP + H2O = ADP + phosphate + H(+)</text>
        <dbReference type="Rhea" id="RHEA:13065"/>
        <dbReference type="ChEBI" id="CHEBI:15377"/>
        <dbReference type="ChEBI" id="CHEBI:15378"/>
        <dbReference type="ChEBI" id="CHEBI:30616"/>
        <dbReference type="ChEBI" id="CHEBI:43474"/>
        <dbReference type="ChEBI" id="CHEBI:456216"/>
    </reaction>
</comment>
<evidence type="ECO:0000256" key="7">
    <source>
        <dbReference type="ARBA" id="ARBA00023125"/>
    </source>
</evidence>
<feature type="region of interest" description="Disordered" evidence="10">
    <location>
        <begin position="530"/>
        <end position="566"/>
    </location>
</feature>
<dbReference type="Proteomes" id="UP001432180">
    <property type="component" value="Chromosome"/>
</dbReference>
<gene>
    <name evidence="9 12" type="primary">uup</name>
    <name evidence="12" type="ORF">Thiowin_04206</name>
</gene>
<dbReference type="InterPro" id="IPR017871">
    <property type="entry name" value="ABC_transporter-like_CS"/>
</dbReference>
<dbReference type="InterPro" id="IPR051309">
    <property type="entry name" value="ABCF_ATPase"/>
</dbReference>
<dbReference type="Pfam" id="PF12848">
    <property type="entry name" value="ABC_tran_Xtn"/>
    <property type="match status" value="1"/>
</dbReference>
<dbReference type="InterPro" id="IPR003439">
    <property type="entry name" value="ABC_transporter-like_ATP-bd"/>
</dbReference>
<comment type="function">
    <text evidence="9">Probably plays a role in ribosome assembly or function. May be involved in resolution of branched DNA intermediates that result from template switching in postreplication gaps. Binds DNA and has ATPase activity.</text>
</comment>
<keyword evidence="6 9" id="KW-0067">ATP-binding</keyword>
<dbReference type="InterPro" id="IPR003593">
    <property type="entry name" value="AAA+_ATPase"/>
</dbReference>
<dbReference type="PROSITE" id="PS00211">
    <property type="entry name" value="ABC_TRANSPORTER_1"/>
    <property type="match status" value="2"/>
</dbReference>
<dbReference type="InterPro" id="IPR032781">
    <property type="entry name" value="ABC_tran_Xtn"/>
</dbReference>
<dbReference type="Pfam" id="PF00005">
    <property type="entry name" value="ABC_tran"/>
    <property type="match status" value="2"/>
</dbReference>
<keyword evidence="2 9" id="KW-0677">Repeat</keyword>
<evidence type="ECO:0000256" key="10">
    <source>
        <dbReference type="SAM" id="MobiDB-lite"/>
    </source>
</evidence>
<feature type="compositionally biased region" description="Low complexity" evidence="10">
    <location>
        <begin position="542"/>
        <end position="551"/>
    </location>
</feature>
<dbReference type="PROSITE" id="PS50893">
    <property type="entry name" value="ABC_TRANSPORTER_2"/>
    <property type="match status" value="2"/>
</dbReference>
<dbReference type="PANTHER" id="PTHR42855">
    <property type="entry name" value="ABC TRANSPORTER ATP-BINDING SUBUNIT"/>
    <property type="match status" value="1"/>
</dbReference>
<evidence type="ECO:0000256" key="6">
    <source>
        <dbReference type="ARBA" id="ARBA00022840"/>
    </source>
</evidence>
<keyword evidence="8 9" id="KW-0234">DNA repair</keyword>
<dbReference type="EMBL" id="CP121472">
    <property type="protein sequence ID" value="WPL19102.1"/>
    <property type="molecule type" value="Genomic_DNA"/>
</dbReference>
<keyword evidence="5 9" id="KW-0378">Hydrolase</keyword>
<dbReference type="CDD" id="cd03221">
    <property type="entry name" value="ABCF_EF-3"/>
    <property type="match status" value="1"/>
</dbReference>
<dbReference type="Pfam" id="PF16326">
    <property type="entry name" value="ABC_tran_CTD"/>
    <property type="match status" value="1"/>
</dbReference>
<dbReference type="InterPro" id="IPR043686">
    <property type="entry name" value="Uup"/>
</dbReference>
<protein>
    <recommendedName>
        <fullName evidence="9">ATP-binding protein Uup</fullName>
        <ecNumber evidence="9">3.6.1.-</ecNumber>
    </recommendedName>
</protein>
<name>A0ABZ0SF10_9GAMM</name>
<evidence type="ECO:0000256" key="3">
    <source>
        <dbReference type="ARBA" id="ARBA00022741"/>
    </source>
</evidence>
<dbReference type="Gene3D" id="3.40.50.300">
    <property type="entry name" value="P-loop containing nucleotide triphosphate hydrolases"/>
    <property type="match status" value="2"/>
</dbReference>
<feature type="binding site" evidence="9">
    <location>
        <begin position="36"/>
        <end position="43"/>
    </location>
    <ligand>
        <name>ATP</name>
        <dbReference type="ChEBI" id="CHEBI:30616"/>
        <label>1</label>
    </ligand>
</feature>
<keyword evidence="3 9" id="KW-0547">Nucleotide-binding</keyword>
<dbReference type="Gene3D" id="1.10.287.380">
    <property type="entry name" value="Valyl-tRNA synthetase, C-terminal domain"/>
    <property type="match status" value="1"/>
</dbReference>
<dbReference type="GO" id="GO:0005524">
    <property type="term" value="F:ATP binding"/>
    <property type="evidence" value="ECO:0007669"/>
    <property type="project" value="UniProtKB-KW"/>
</dbReference>
<evidence type="ECO:0000256" key="1">
    <source>
        <dbReference type="ARBA" id="ARBA00022490"/>
    </source>
</evidence>
<dbReference type="SMART" id="SM00382">
    <property type="entry name" value="AAA"/>
    <property type="match status" value="2"/>
</dbReference>
<feature type="domain" description="ABC transporter" evidence="11">
    <location>
        <begin position="4"/>
        <end position="253"/>
    </location>
</feature>
<dbReference type="PANTHER" id="PTHR42855:SF1">
    <property type="entry name" value="ABC TRANSPORTER DOMAIN-CONTAINING PROTEIN"/>
    <property type="match status" value="1"/>
</dbReference>
<dbReference type="InterPro" id="IPR037118">
    <property type="entry name" value="Val-tRNA_synth_C_sf"/>
</dbReference>
<evidence type="ECO:0000256" key="8">
    <source>
        <dbReference type="ARBA" id="ARBA00023204"/>
    </source>
</evidence>
<accession>A0ABZ0SF10</accession>
<organism evidence="12 13">
    <name type="scientific">Thiorhodovibrio winogradskyi</name>
    <dbReference type="NCBI Taxonomy" id="77007"/>
    <lineage>
        <taxon>Bacteria</taxon>
        <taxon>Pseudomonadati</taxon>
        <taxon>Pseudomonadota</taxon>
        <taxon>Gammaproteobacteria</taxon>
        <taxon>Chromatiales</taxon>
        <taxon>Chromatiaceae</taxon>
        <taxon>Thiorhodovibrio</taxon>
    </lineage>
</organism>
<dbReference type="RefSeq" id="WP_328984849.1">
    <property type="nucleotide sequence ID" value="NZ_CP121472.1"/>
</dbReference>
<feature type="binding site" evidence="9">
    <location>
        <begin position="352"/>
        <end position="359"/>
    </location>
    <ligand>
        <name>ATP</name>
        <dbReference type="ChEBI" id="CHEBI:30616"/>
        <label>2</label>
    </ligand>
</feature>
<dbReference type="InterPro" id="IPR027417">
    <property type="entry name" value="P-loop_NTPase"/>
</dbReference>
<dbReference type="SUPFAM" id="SSF52540">
    <property type="entry name" value="P-loop containing nucleoside triphosphate hydrolases"/>
    <property type="match status" value="2"/>
</dbReference>
<dbReference type="InterPro" id="IPR032524">
    <property type="entry name" value="ABC_tran_C"/>
</dbReference>
<keyword evidence="4 9" id="KW-0227">DNA damage</keyword>
<evidence type="ECO:0000256" key="5">
    <source>
        <dbReference type="ARBA" id="ARBA00022801"/>
    </source>
</evidence>
<evidence type="ECO:0000256" key="4">
    <source>
        <dbReference type="ARBA" id="ARBA00022763"/>
    </source>
</evidence>
<evidence type="ECO:0000313" key="12">
    <source>
        <dbReference type="EMBL" id="WPL19102.1"/>
    </source>
</evidence>
<evidence type="ECO:0000313" key="13">
    <source>
        <dbReference type="Proteomes" id="UP001432180"/>
    </source>
</evidence>
<reference evidence="12 13" key="1">
    <citation type="journal article" date="2023" name="Microorganisms">
        <title>Thiorhodovibrio frisius and Trv. litoralis spp. nov., Two Novel Members from a Clade of Fastidious Purple Sulfur Bacteria That Exhibit Unique Red-Shifted Light-Harvesting Capabilities.</title>
        <authorList>
            <person name="Methner A."/>
            <person name="Kuzyk S.B."/>
            <person name="Petersen J."/>
            <person name="Bauer S."/>
            <person name="Brinkmann H."/>
            <person name="Sichau K."/>
            <person name="Wanner G."/>
            <person name="Wolf J."/>
            <person name="Neumann-Schaal M."/>
            <person name="Henke P."/>
            <person name="Tank M."/>
            <person name="Sproer C."/>
            <person name="Bunk B."/>
            <person name="Overmann J."/>
        </authorList>
    </citation>
    <scope>NUCLEOTIDE SEQUENCE [LARGE SCALE GENOMIC DNA]</scope>
    <source>
        <strain evidence="12 13">DSM 6702</strain>
    </source>
</reference>